<evidence type="ECO:0000313" key="6">
    <source>
        <dbReference type="Proteomes" id="UP000248616"/>
    </source>
</evidence>
<comment type="caution">
    <text evidence="5">The sequence shown here is derived from an EMBL/GenBank/DDBJ whole genome shotgun (WGS) entry which is preliminary data.</text>
</comment>
<dbReference type="AlphaFoldDB" id="A0A2W7BZE8"/>
<dbReference type="InterPro" id="IPR020449">
    <property type="entry name" value="Tscrpt_reg_AraC-type_HTH"/>
</dbReference>
<evidence type="ECO:0000313" key="5">
    <source>
        <dbReference type="EMBL" id="PZV35997.1"/>
    </source>
</evidence>
<evidence type="ECO:0000256" key="2">
    <source>
        <dbReference type="ARBA" id="ARBA00023125"/>
    </source>
</evidence>
<keyword evidence="2" id="KW-0238">DNA-binding</keyword>
<dbReference type="SUPFAM" id="SSF46689">
    <property type="entry name" value="Homeodomain-like"/>
    <property type="match status" value="1"/>
</dbReference>
<proteinExistence type="predicted"/>
<dbReference type="InterPro" id="IPR009057">
    <property type="entry name" value="Homeodomain-like_sf"/>
</dbReference>
<dbReference type="OrthoDB" id="186587at2"/>
<dbReference type="Proteomes" id="UP000248616">
    <property type="component" value="Unassembled WGS sequence"/>
</dbReference>
<keyword evidence="6" id="KW-1185">Reference proteome</keyword>
<dbReference type="PANTHER" id="PTHR43280:SF2">
    <property type="entry name" value="HTH-TYPE TRANSCRIPTIONAL REGULATOR EXSA"/>
    <property type="match status" value="1"/>
</dbReference>
<dbReference type="GO" id="GO:0043565">
    <property type="term" value="F:sequence-specific DNA binding"/>
    <property type="evidence" value="ECO:0007669"/>
    <property type="project" value="InterPro"/>
</dbReference>
<name>A0A2W7BZE8_9HYPH</name>
<evidence type="ECO:0000259" key="4">
    <source>
        <dbReference type="PROSITE" id="PS01124"/>
    </source>
</evidence>
<dbReference type="Pfam" id="PF12833">
    <property type="entry name" value="HTH_18"/>
    <property type="match status" value="1"/>
</dbReference>
<evidence type="ECO:0000256" key="1">
    <source>
        <dbReference type="ARBA" id="ARBA00023015"/>
    </source>
</evidence>
<feature type="domain" description="HTH araC/xylS-type" evidence="4">
    <location>
        <begin position="269"/>
        <end position="367"/>
    </location>
</feature>
<dbReference type="GO" id="GO:0003700">
    <property type="term" value="F:DNA-binding transcription factor activity"/>
    <property type="evidence" value="ECO:0007669"/>
    <property type="project" value="InterPro"/>
</dbReference>
<keyword evidence="3" id="KW-0804">Transcription</keyword>
<reference evidence="6" key="1">
    <citation type="submission" date="2017-03" db="EMBL/GenBank/DDBJ databases">
        <authorList>
            <person name="Safronova V.I."/>
            <person name="Sazanova A.L."/>
            <person name="Chirak E.R."/>
        </authorList>
    </citation>
    <scope>NUCLEOTIDE SEQUENCE [LARGE SCALE GENOMIC DNA]</scope>
    <source>
        <strain evidence="6">Ach-343</strain>
    </source>
</reference>
<dbReference type="Gene3D" id="1.10.10.60">
    <property type="entry name" value="Homeodomain-like"/>
    <property type="match status" value="1"/>
</dbReference>
<gene>
    <name evidence="5" type="ORF">B5V02_22475</name>
</gene>
<dbReference type="PRINTS" id="PR00032">
    <property type="entry name" value="HTHARAC"/>
</dbReference>
<dbReference type="PANTHER" id="PTHR43280">
    <property type="entry name" value="ARAC-FAMILY TRANSCRIPTIONAL REGULATOR"/>
    <property type="match status" value="1"/>
</dbReference>
<sequence length="370" mass="40660">MDSAACSSAARRAYGHPGGAAPISELAFLTKIVLNLPSAITIPGVPRMAAKCIHVVIWLPSDFYSAVVSTLVEMFQLVNDVAGAEVLSCELVSRASPAISTAGISFPAKAQPSRKIDVLILIAMPGAEIPELLRSLDQESEYSKPLIALARQQQAIIAAHCGACYLLADTGLLDGKRATISWWLKSHVSSRFPQVQWDSSRMLVRDGRLYTCGGGFSGLELAKALLVDLGFSKEERIVRKLLVLPPSRKYQSPYEFPLEELPKETNPLEYKLRGLSENKIREIDLNFLAAGLGMSARTLSRRFANELKTTPGKWIQEKRLELARSLLEGTKLSISEICYRVGYQDVASFSRTFSKTIGMAPGEFRKQIRS</sequence>
<dbReference type="Gene3D" id="3.40.50.880">
    <property type="match status" value="1"/>
</dbReference>
<dbReference type="SMART" id="SM00342">
    <property type="entry name" value="HTH_ARAC"/>
    <property type="match status" value="1"/>
</dbReference>
<dbReference type="InterPro" id="IPR029062">
    <property type="entry name" value="Class_I_gatase-like"/>
</dbReference>
<organism evidence="5 6">
    <name type="scientific">Mesorhizobium kowhaii</name>
    <dbReference type="NCBI Taxonomy" id="1300272"/>
    <lineage>
        <taxon>Bacteria</taxon>
        <taxon>Pseudomonadati</taxon>
        <taxon>Pseudomonadota</taxon>
        <taxon>Alphaproteobacteria</taxon>
        <taxon>Hyphomicrobiales</taxon>
        <taxon>Phyllobacteriaceae</taxon>
        <taxon>Mesorhizobium</taxon>
    </lineage>
</organism>
<accession>A0A2W7BZE8</accession>
<dbReference type="PROSITE" id="PS00041">
    <property type="entry name" value="HTH_ARAC_FAMILY_1"/>
    <property type="match status" value="1"/>
</dbReference>
<dbReference type="InterPro" id="IPR018060">
    <property type="entry name" value="HTH_AraC"/>
</dbReference>
<dbReference type="EMBL" id="MZXV01000051">
    <property type="protein sequence ID" value="PZV35997.1"/>
    <property type="molecule type" value="Genomic_DNA"/>
</dbReference>
<evidence type="ECO:0000256" key="3">
    <source>
        <dbReference type="ARBA" id="ARBA00023163"/>
    </source>
</evidence>
<dbReference type="PROSITE" id="PS01124">
    <property type="entry name" value="HTH_ARAC_FAMILY_2"/>
    <property type="match status" value="1"/>
</dbReference>
<dbReference type="InterPro" id="IPR018062">
    <property type="entry name" value="HTH_AraC-typ_CS"/>
</dbReference>
<dbReference type="SUPFAM" id="SSF52317">
    <property type="entry name" value="Class I glutamine amidotransferase-like"/>
    <property type="match status" value="1"/>
</dbReference>
<keyword evidence="1" id="KW-0805">Transcription regulation</keyword>
<protein>
    <recommendedName>
        <fullName evidence="4">HTH araC/xylS-type domain-containing protein</fullName>
    </recommendedName>
</protein>